<sequence length="149" mass="16349">MRLICPPKNDFIIPEFISCELANIHEQYLQVNDATKTLDPSNSFSASSRRYGFILNALDADPSSDTAEVLIIRACIQLLTAGSDIIQHSTSYFESAEEVTDKLRAQKIAGALKDAIALKLLDLTITQAKTGFKKANDIYNICGLLIPLS</sequence>
<reference evidence="1" key="1">
    <citation type="submission" date="2020-11" db="EMBL/GenBank/DDBJ databases">
        <authorList>
            <consortium name="DOE Joint Genome Institute"/>
            <person name="Ahrendt S."/>
            <person name="Riley R."/>
            <person name="Andreopoulos W."/>
            <person name="Labutti K."/>
            <person name="Pangilinan J."/>
            <person name="Ruiz-Duenas F.J."/>
            <person name="Barrasa J.M."/>
            <person name="Sanchez-Garcia M."/>
            <person name="Camarero S."/>
            <person name="Miyauchi S."/>
            <person name="Serrano A."/>
            <person name="Linde D."/>
            <person name="Babiker R."/>
            <person name="Drula E."/>
            <person name="Ayuso-Fernandez I."/>
            <person name="Pacheco R."/>
            <person name="Padilla G."/>
            <person name="Ferreira P."/>
            <person name="Barriuso J."/>
            <person name="Kellner H."/>
            <person name="Castanera R."/>
            <person name="Alfaro M."/>
            <person name="Ramirez L."/>
            <person name="Pisabarro A.G."/>
            <person name="Kuo A."/>
            <person name="Tritt A."/>
            <person name="Lipzen A."/>
            <person name="He G."/>
            <person name="Yan M."/>
            <person name="Ng V."/>
            <person name="Cullen D."/>
            <person name="Martin F."/>
            <person name="Rosso M.-N."/>
            <person name="Henrissat B."/>
            <person name="Hibbett D."/>
            <person name="Martinez A.T."/>
            <person name="Grigoriev I.V."/>
        </authorList>
    </citation>
    <scope>NUCLEOTIDE SEQUENCE</scope>
    <source>
        <strain evidence="1">CIRM-BRFM 674</strain>
    </source>
</reference>
<dbReference type="EMBL" id="MU155823">
    <property type="protein sequence ID" value="KAF9470874.1"/>
    <property type="molecule type" value="Genomic_DNA"/>
</dbReference>
<dbReference type="OrthoDB" id="3000038at2759"/>
<dbReference type="AlphaFoldDB" id="A0A9P6CSB1"/>
<comment type="caution">
    <text evidence="1">The sequence shown here is derived from an EMBL/GenBank/DDBJ whole genome shotgun (WGS) entry which is preliminary data.</text>
</comment>
<organism evidence="1 2">
    <name type="scientific">Pholiota conissans</name>
    <dbReference type="NCBI Taxonomy" id="109636"/>
    <lineage>
        <taxon>Eukaryota</taxon>
        <taxon>Fungi</taxon>
        <taxon>Dikarya</taxon>
        <taxon>Basidiomycota</taxon>
        <taxon>Agaricomycotina</taxon>
        <taxon>Agaricomycetes</taxon>
        <taxon>Agaricomycetidae</taxon>
        <taxon>Agaricales</taxon>
        <taxon>Agaricineae</taxon>
        <taxon>Strophariaceae</taxon>
        <taxon>Pholiota</taxon>
    </lineage>
</organism>
<protein>
    <submittedName>
        <fullName evidence="1">Uncharacterized protein</fullName>
    </submittedName>
</protein>
<dbReference type="Proteomes" id="UP000807469">
    <property type="component" value="Unassembled WGS sequence"/>
</dbReference>
<proteinExistence type="predicted"/>
<accession>A0A9P6CSB1</accession>
<keyword evidence="2" id="KW-1185">Reference proteome</keyword>
<evidence type="ECO:0000313" key="1">
    <source>
        <dbReference type="EMBL" id="KAF9470874.1"/>
    </source>
</evidence>
<name>A0A9P6CSB1_9AGAR</name>
<evidence type="ECO:0000313" key="2">
    <source>
        <dbReference type="Proteomes" id="UP000807469"/>
    </source>
</evidence>
<gene>
    <name evidence="1" type="ORF">BDN70DRAFT_939368</name>
</gene>